<proteinExistence type="predicted"/>
<dbReference type="GO" id="GO:0005737">
    <property type="term" value="C:cytoplasm"/>
    <property type="evidence" value="ECO:0007669"/>
    <property type="project" value="TreeGrafter"/>
</dbReference>
<dbReference type="SUPFAM" id="SSF48403">
    <property type="entry name" value="Ankyrin repeat"/>
    <property type="match status" value="1"/>
</dbReference>
<dbReference type="Pfam" id="PF12796">
    <property type="entry name" value="Ank_2"/>
    <property type="match status" value="1"/>
</dbReference>
<gene>
    <name evidence="4" type="ORF">QBC46DRAFT_395571</name>
</gene>
<evidence type="ECO:0000256" key="3">
    <source>
        <dbReference type="PROSITE-ProRule" id="PRU00023"/>
    </source>
</evidence>
<evidence type="ECO:0000313" key="5">
    <source>
        <dbReference type="Proteomes" id="UP001303473"/>
    </source>
</evidence>
<accession>A0AAN6N1T3</accession>
<keyword evidence="2 3" id="KW-0040">ANK repeat</keyword>
<evidence type="ECO:0000256" key="2">
    <source>
        <dbReference type="ARBA" id="ARBA00023043"/>
    </source>
</evidence>
<dbReference type="InterPro" id="IPR036770">
    <property type="entry name" value="Ankyrin_rpt-contain_sf"/>
</dbReference>
<dbReference type="Gene3D" id="1.25.40.20">
    <property type="entry name" value="Ankyrin repeat-containing domain"/>
    <property type="match status" value="1"/>
</dbReference>
<dbReference type="InterPro" id="IPR002110">
    <property type="entry name" value="Ankyrin_rpt"/>
</dbReference>
<dbReference type="PANTHER" id="PTHR24198:SF165">
    <property type="entry name" value="ANKYRIN REPEAT-CONTAINING PROTEIN-RELATED"/>
    <property type="match status" value="1"/>
</dbReference>
<dbReference type="PROSITE" id="PS50088">
    <property type="entry name" value="ANK_REPEAT"/>
    <property type="match status" value="2"/>
</dbReference>
<sequence length="309" mass="34052">MADFAADDADMIIAVPGRADQDQLTDHGRRSANRSGSFLAKDYLTKLPPEIIIAIMEELPLSRDQSSAGRTSRAMYALYRSVFGLPQIVDWALGLASGRCESRYKDEGTPVETAINMLKVALRYGYKIRVDCFFYAIFGNKKGLGRGGDMPRKFLLDHMAALHHAAFNGLTTIATILLEHGAAIDVKSDWGVTPLEVAIEAQQVPMAKLLIRKGALVDGHYFHLACSTGNLDLIRLLIRPDLINSQWEGRTPLSIGLGSEFSARRTIVMFLLQSGATLQGLTAAEMSRVRTIKALEKGRRAHRRRACPL</sequence>
<dbReference type="AlphaFoldDB" id="A0AAN6N1T3"/>
<comment type="caution">
    <text evidence="4">The sequence shown here is derived from an EMBL/GenBank/DDBJ whole genome shotgun (WGS) entry which is preliminary data.</text>
</comment>
<feature type="repeat" description="ANK" evidence="3">
    <location>
        <begin position="190"/>
        <end position="218"/>
    </location>
</feature>
<keyword evidence="1" id="KW-0677">Repeat</keyword>
<keyword evidence="5" id="KW-1185">Reference proteome</keyword>
<dbReference type="SMART" id="SM00248">
    <property type="entry name" value="ANK"/>
    <property type="match status" value="3"/>
</dbReference>
<evidence type="ECO:0000313" key="4">
    <source>
        <dbReference type="EMBL" id="KAK3936248.1"/>
    </source>
</evidence>
<dbReference type="PANTHER" id="PTHR24198">
    <property type="entry name" value="ANKYRIN REPEAT AND PROTEIN KINASE DOMAIN-CONTAINING PROTEIN"/>
    <property type="match status" value="1"/>
</dbReference>
<evidence type="ECO:0000256" key="1">
    <source>
        <dbReference type="ARBA" id="ARBA00022737"/>
    </source>
</evidence>
<protein>
    <submittedName>
        <fullName evidence="4">Ankyrin repeat-containing domain protein</fullName>
    </submittedName>
</protein>
<dbReference type="Proteomes" id="UP001303473">
    <property type="component" value="Unassembled WGS sequence"/>
</dbReference>
<dbReference type="PROSITE" id="PS50297">
    <property type="entry name" value="ANK_REP_REGION"/>
    <property type="match status" value="2"/>
</dbReference>
<feature type="repeat" description="ANK" evidence="3">
    <location>
        <begin position="157"/>
        <end position="189"/>
    </location>
</feature>
<reference evidence="5" key="1">
    <citation type="journal article" date="2023" name="Mol. Phylogenet. Evol.">
        <title>Genome-scale phylogeny and comparative genomics of the fungal order Sordariales.</title>
        <authorList>
            <person name="Hensen N."/>
            <person name="Bonometti L."/>
            <person name="Westerberg I."/>
            <person name="Brannstrom I.O."/>
            <person name="Guillou S."/>
            <person name="Cros-Aarteil S."/>
            <person name="Calhoun S."/>
            <person name="Haridas S."/>
            <person name="Kuo A."/>
            <person name="Mondo S."/>
            <person name="Pangilinan J."/>
            <person name="Riley R."/>
            <person name="LaButti K."/>
            <person name="Andreopoulos B."/>
            <person name="Lipzen A."/>
            <person name="Chen C."/>
            <person name="Yan M."/>
            <person name="Daum C."/>
            <person name="Ng V."/>
            <person name="Clum A."/>
            <person name="Steindorff A."/>
            <person name="Ohm R.A."/>
            <person name="Martin F."/>
            <person name="Silar P."/>
            <person name="Natvig D.O."/>
            <person name="Lalanne C."/>
            <person name="Gautier V."/>
            <person name="Ament-Velasquez S.L."/>
            <person name="Kruys A."/>
            <person name="Hutchinson M.I."/>
            <person name="Powell A.J."/>
            <person name="Barry K."/>
            <person name="Miller A.N."/>
            <person name="Grigoriev I.V."/>
            <person name="Debuchy R."/>
            <person name="Gladieux P."/>
            <person name="Hiltunen Thoren M."/>
            <person name="Johannesson H."/>
        </authorList>
    </citation>
    <scope>NUCLEOTIDE SEQUENCE [LARGE SCALE GENOMIC DNA]</scope>
    <source>
        <strain evidence="5">CBS 340.73</strain>
    </source>
</reference>
<dbReference type="EMBL" id="MU853890">
    <property type="protein sequence ID" value="KAK3936248.1"/>
    <property type="molecule type" value="Genomic_DNA"/>
</dbReference>
<organism evidence="4 5">
    <name type="scientific">Diplogelasinospora grovesii</name>
    <dbReference type="NCBI Taxonomy" id="303347"/>
    <lineage>
        <taxon>Eukaryota</taxon>
        <taxon>Fungi</taxon>
        <taxon>Dikarya</taxon>
        <taxon>Ascomycota</taxon>
        <taxon>Pezizomycotina</taxon>
        <taxon>Sordariomycetes</taxon>
        <taxon>Sordariomycetidae</taxon>
        <taxon>Sordariales</taxon>
        <taxon>Diplogelasinosporaceae</taxon>
        <taxon>Diplogelasinospora</taxon>
    </lineage>
</organism>
<name>A0AAN6N1T3_9PEZI</name>